<sequence>MMDIDGCESSFYEQLFDEPILDSSSLEAHQEDKIGVYYLIHRIAENHPTVALHAVQSAVETYYRNDHPFGYSIGEKESGRARGDGQ</sequence>
<evidence type="ECO:0000313" key="2">
    <source>
        <dbReference type="Proteomes" id="UP001155027"/>
    </source>
</evidence>
<dbReference type="EMBL" id="JANUAU010000001">
    <property type="protein sequence ID" value="MCS3676235.1"/>
    <property type="molecule type" value="Genomic_DNA"/>
</dbReference>
<evidence type="ECO:0000313" key="1">
    <source>
        <dbReference type="EMBL" id="MCS3676235.1"/>
    </source>
</evidence>
<organism evidence="1 2">
    <name type="scientific">Salinibacter ruber</name>
    <dbReference type="NCBI Taxonomy" id="146919"/>
    <lineage>
        <taxon>Bacteria</taxon>
        <taxon>Pseudomonadati</taxon>
        <taxon>Rhodothermota</taxon>
        <taxon>Rhodothermia</taxon>
        <taxon>Rhodothermales</taxon>
        <taxon>Salinibacteraceae</taxon>
        <taxon>Salinibacter</taxon>
    </lineage>
</organism>
<gene>
    <name evidence="1" type="ORF">GGP71_000131</name>
</gene>
<reference evidence="1" key="1">
    <citation type="submission" date="2022-08" db="EMBL/GenBank/DDBJ databases">
        <title>Genomic Encyclopedia of Type Strains, Phase V (KMG-V): Genome sequencing to study the core and pangenomes of soil and plant-associated prokaryotes.</title>
        <authorList>
            <person name="Whitman W."/>
        </authorList>
    </citation>
    <scope>NUCLEOTIDE SEQUENCE</scope>
    <source>
        <strain evidence="1">0</strain>
    </source>
</reference>
<dbReference type="RefSeq" id="WP_259079091.1">
    <property type="nucleotide sequence ID" value="NZ_JANUAU010000001.1"/>
</dbReference>
<proteinExistence type="predicted"/>
<protein>
    <submittedName>
        <fullName evidence="1">Uncharacterized protein</fullName>
    </submittedName>
</protein>
<comment type="caution">
    <text evidence="1">The sequence shown here is derived from an EMBL/GenBank/DDBJ whole genome shotgun (WGS) entry which is preliminary data.</text>
</comment>
<accession>A0A9X2PT12</accession>
<dbReference type="Proteomes" id="UP001155027">
    <property type="component" value="Unassembled WGS sequence"/>
</dbReference>
<name>A0A9X2PT12_9BACT</name>
<dbReference type="AlphaFoldDB" id="A0A9X2PT12"/>